<feature type="compositionally biased region" description="Acidic residues" evidence="10">
    <location>
        <begin position="829"/>
        <end position="848"/>
    </location>
</feature>
<evidence type="ECO:0000256" key="2">
    <source>
        <dbReference type="ARBA" id="ARBA00022448"/>
    </source>
</evidence>
<dbReference type="RefSeq" id="WP_348390153.1">
    <property type="nucleotide sequence ID" value="NZ_CP134145.1"/>
</dbReference>
<evidence type="ECO:0000313" key="14">
    <source>
        <dbReference type="EMBL" id="WNC71018.1"/>
    </source>
</evidence>
<evidence type="ECO:0000259" key="13">
    <source>
        <dbReference type="PROSITE" id="PS51123"/>
    </source>
</evidence>
<evidence type="ECO:0000256" key="11">
    <source>
        <dbReference type="SAM" id="SignalP"/>
    </source>
</evidence>
<dbReference type="Gene3D" id="3.30.1330.60">
    <property type="entry name" value="OmpA-like domain"/>
    <property type="match status" value="1"/>
</dbReference>
<dbReference type="PRINTS" id="PR01021">
    <property type="entry name" value="OMPADOMAIN"/>
</dbReference>
<sequence>MRFTLSSLFKKANLASLSLLFIASTSQAQDITIDLASPSSAWKEIMKGSTFDPNGDTQAGASGVELVGDDVHSVLSTLYDEQATENDDSDDEIAYRIRIGDDKDTAVYIIGIDANLDGEIDLFLAANTKAKDQVLQFYSPGNKSNTSPSTTSIAQSNYEISLDQTNYNFSSVESIETDSPDGLIIDIGNNGQLDHFVSFVLPFDDLKNQIFSASGINITKNSVMQYILLSLTQTNALNGDFGGIDDKVDDWDATYENLGMFSDPLSLSNLAPKITNNAGADTSTISIYENITAVVDIDATDAENDSIVYSISGGADAALFSIDDSSGELSFKIAPDFETPSSSLSSNAYVVQVSASDGALNDSQTITVNIQDVNEGGGNLPPSISGNPLTTIAENSDYSFVPSSSDPDQDIISFAIINKPSWAIFDDITGELNGTPSFTDAGLYSDIEISVSDDDETVALPAFSITVTETNQAPTISGTPVTVIAENDDYYFKPNSDDLDNDTLTFNIINMPSWATFDETTGELIGTPNFTHAGLYSDIEISVSDNSSTANLTTFDITVINTNQPPTISGIAVSAVAENSYYSFTPTSDDLDNDPLSFAIINKPDWATFETSTGKISGTPSFTDAGTYSGIIISVDDDSEIVSLPAFSIEVTNTNRAPIANSQSIDVVENIAKFVTLSGIDDDSDTLSYLVITQPDSGSLFGNIPNLTYTPDTDFTGTDSFSFKVNDGSADSPTVTITINVLADLDGDGIPDVTDNDTDGDGIDNATEGNGDTDGDSIPDYLDEDADNDGIPDSEEGINDTDQDGTPDYLDSSIDEDDDGIPDIIEGINDSDNDAIPDYLDADSDNDGITDTAESNATGMDSDNDGIDDVFDVDQTNGVDSNGDGIDDDIISQDSDDDGLADRIDTDSDNDGIPDVVEAHLRIVDTDNDGIPNDIDVDQTGGTDDDNDGIDDNFDVTYTAGIDADNDGIDDTLKPKSDRDNDGIADYLDLDSDNDGISDTAEAGISGEDYDGDGVDDSFDVDATNGTDSNNDGIDDNATVVDTDLDGVPDLHDLDSDNDSLFDITEAGIADTDNNALIDVETALVEEPIDSDEDGIADFRDIDSDNDGVNDINTSTSVALDVDNNGIIDNTIDNDADGIDDAQDNLPNQHGTSFVENDQDNDGIPDSEEGIVDTDQDGTPNYLDEDSDNDGIPDSEEGSVDTDEDGIPDYLDEDSDNDGIPDADEGTVDTDEDGIPDYQDQDSDNDGIPDVDEGTVDTDEDGIPDYLDEDSDNDSIPDVDEGTVDTDEDGIPDYQDQDSDNDGIPDVDEGIVDTDEDGTPDYQDQDSDNDSIPDVDEGSVDTDEDGIPNYQDEDSDNDGTPDADEGTTDTDEDGIPDYIDESDTEIIANNTELDSDNDGISDIEEGNEDLDNDGIPNHLDTDSDGDGILDADENGDFNNDGINDRLQASGKVETGVKGAGSTGVFITLLLMFAVMLRQSKKRILILLAMPLLVTTNAQASDECKLGQSFANIDCWYIGAGLGYATLDPKHKNTSWRIAEDNDTAVKVFAGLALSELLFTELSYEDMGTAELHNLNPSITENLNIDYSAFGANLGFLLNERQSTWNVYAKAGVSFLDTDTGVHVEQDHGTQLTFGLGAQWNFSEKWFARIDLTAYDEDANVIGLSIARYFGSSAKASPKKKAVKKAPIRKPTPTPAPITKKVEKVVAINPDLDGDGVLNDADKCPETLANTKVNTKGCALMASITLNIQFDSWKSNVKEQYLAEIDRVAKIIDEHEDIDVVVEGHTDWQGKQDKNQVLSEARAKAVATLLEEKTPHSDKTYTTIGFGELKPIADNRTEEGRRLNRRVVVVISEK</sequence>
<dbReference type="Pfam" id="PF13505">
    <property type="entry name" value="OMP_b-brl"/>
    <property type="match status" value="1"/>
</dbReference>
<keyword evidence="7" id="KW-0626">Porin</keyword>
<feature type="compositionally biased region" description="Acidic residues" evidence="10">
    <location>
        <begin position="771"/>
        <end position="805"/>
    </location>
</feature>
<dbReference type="Gene3D" id="2.60.40.10">
    <property type="entry name" value="Immunoglobulins"/>
    <property type="match status" value="3"/>
</dbReference>
<feature type="compositionally biased region" description="Acidic residues" evidence="10">
    <location>
        <begin position="1183"/>
        <end position="1378"/>
    </location>
</feature>
<dbReference type="SUPFAM" id="SSF56925">
    <property type="entry name" value="OMPA-like"/>
    <property type="match status" value="1"/>
</dbReference>
<evidence type="ECO:0000256" key="7">
    <source>
        <dbReference type="ARBA" id="ARBA00023114"/>
    </source>
</evidence>
<dbReference type="InterPro" id="IPR027385">
    <property type="entry name" value="Beta-barrel_OMP"/>
</dbReference>
<protein>
    <submittedName>
        <fullName evidence="14">OmpA family protein</fullName>
    </submittedName>
</protein>
<proteinExistence type="predicted"/>
<feature type="domain" description="Cadherin" evidence="12">
    <location>
        <begin position="292"/>
        <end position="384"/>
    </location>
</feature>
<dbReference type="SUPFAM" id="SSF103647">
    <property type="entry name" value="TSP type-3 repeat"/>
    <property type="match status" value="2"/>
</dbReference>
<dbReference type="PANTHER" id="PTHR10199:SF119">
    <property type="entry name" value="RE20510P"/>
    <property type="match status" value="1"/>
</dbReference>
<keyword evidence="3" id="KW-1134">Transmembrane beta strand</keyword>
<dbReference type="InterPro" id="IPR006664">
    <property type="entry name" value="OMP_bac"/>
</dbReference>
<feature type="domain" description="OmpA-like" evidence="13">
    <location>
        <begin position="1736"/>
        <end position="1853"/>
    </location>
</feature>
<keyword evidence="4" id="KW-0812">Transmembrane</keyword>
<dbReference type="Gene3D" id="2.40.160.20">
    <property type="match status" value="1"/>
</dbReference>
<evidence type="ECO:0000256" key="4">
    <source>
        <dbReference type="ARBA" id="ARBA00022692"/>
    </source>
</evidence>
<dbReference type="Pfam" id="PF00691">
    <property type="entry name" value="OmpA"/>
    <property type="match status" value="1"/>
</dbReference>
<dbReference type="SMART" id="SM00112">
    <property type="entry name" value="CA"/>
    <property type="match status" value="1"/>
</dbReference>
<keyword evidence="2" id="KW-0813">Transport</keyword>
<feature type="region of interest" description="Disordered" evidence="10">
    <location>
        <begin position="1134"/>
        <end position="1378"/>
    </location>
</feature>
<dbReference type="CDD" id="cd07185">
    <property type="entry name" value="OmpA_C-like"/>
    <property type="match status" value="1"/>
</dbReference>
<evidence type="ECO:0000256" key="5">
    <source>
        <dbReference type="ARBA" id="ARBA00022729"/>
    </source>
</evidence>
<dbReference type="CDD" id="cd11304">
    <property type="entry name" value="Cadherin_repeat"/>
    <property type="match status" value="1"/>
</dbReference>
<dbReference type="SUPFAM" id="SSF49313">
    <property type="entry name" value="Cadherin-like"/>
    <property type="match status" value="4"/>
</dbReference>
<feature type="compositionally biased region" description="Acidic residues" evidence="10">
    <location>
        <begin position="1393"/>
        <end position="1412"/>
    </location>
</feature>
<feature type="signal peptide" evidence="11">
    <location>
        <begin position="1"/>
        <end position="28"/>
    </location>
</feature>
<feature type="compositionally biased region" description="Acidic residues" evidence="10">
    <location>
        <begin position="1157"/>
        <end position="1176"/>
    </location>
</feature>
<feature type="compositionally biased region" description="Acidic residues" evidence="10">
    <location>
        <begin position="1008"/>
        <end position="1020"/>
    </location>
</feature>
<evidence type="ECO:0000313" key="15">
    <source>
        <dbReference type="Proteomes" id="UP001258994"/>
    </source>
</evidence>
<feature type="region of interest" description="Disordered" evidence="10">
    <location>
        <begin position="746"/>
        <end position="913"/>
    </location>
</feature>
<evidence type="ECO:0000256" key="1">
    <source>
        <dbReference type="ARBA" id="ARBA00004571"/>
    </source>
</evidence>
<dbReference type="Gene3D" id="2.60.40.60">
    <property type="entry name" value="Cadherins"/>
    <property type="match status" value="1"/>
</dbReference>
<feature type="chain" id="PRO_5046881371" evidence="11">
    <location>
        <begin position="29"/>
        <end position="1853"/>
    </location>
</feature>
<dbReference type="SUPFAM" id="SSF103088">
    <property type="entry name" value="OmpA-like"/>
    <property type="match status" value="1"/>
</dbReference>
<accession>A0ABY9TQA5</accession>
<feature type="compositionally biased region" description="Polar residues" evidence="10">
    <location>
        <begin position="849"/>
        <end position="859"/>
    </location>
</feature>
<keyword evidence="6" id="KW-0406">Ion transport</keyword>
<dbReference type="PROSITE" id="PS50268">
    <property type="entry name" value="CADHERIN_2"/>
    <property type="match status" value="1"/>
</dbReference>
<feature type="compositionally biased region" description="Acidic residues" evidence="10">
    <location>
        <begin position="943"/>
        <end position="954"/>
    </location>
</feature>
<dbReference type="Gene3D" id="4.10.1080.10">
    <property type="entry name" value="TSP type-3 repeat"/>
    <property type="match status" value="3"/>
</dbReference>
<evidence type="ECO:0000256" key="6">
    <source>
        <dbReference type="ARBA" id="ARBA00023065"/>
    </source>
</evidence>
<reference evidence="15" key="1">
    <citation type="submission" date="2023-09" db="EMBL/GenBank/DDBJ databases">
        <authorList>
            <person name="Li S."/>
            <person name="Li X."/>
            <person name="Zhang C."/>
            <person name="Zhao Z."/>
        </authorList>
    </citation>
    <scope>NUCLEOTIDE SEQUENCE [LARGE SCALE GENOMIC DNA]</scope>
    <source>
        <strain evidence="15">SQ149</strain>
    </source>
</reference>
<keyword evidence="15" id="KW-1185">Reference proteome</keyword>
<dbReference type="InterPro" id="IPR028974">
    <property type="entry name" value="TSP_type-3_rpt"/>
</dbReference>
<evidence type="ECO:0000256" key="10">
    <source>
        <dbReference type="SAM" id="MobiDB-lite"/>
    </source>
</evidence>
<organism evidence="14 15">
    <name type="scientific">Thalassotalea psychrophila</name>
    <dbReference type="NCBI Taxonomy" id="3065647"/>
    <lineage>
        <taxon>Bacteria</taxon>
        <taxon>Pseudomonadati</taxon>
        <taxon>Pseudomonadota</taxon>
        <taxon>Gammaproteobacteria</taxon>
        <taxon>Alteromonadales</taxon>
        <taxon>Colwelliaceae</taxon>
        <taxon>Thalassotalea</taxon>
    </lineage>
</organism>
<evidence type="ECO:0000259" key="12">
    <source>
        <dbReference type="PROSITE" id="PS50268"/>
    </source>
</evidence>
<dbReference type="InterPro" id="IPR006665">
    <property type="entry name" value="OmpA-like"/>
</dbReference>
<gene>
    <name evidence="14" type="ORF">RGQ13_12875</name>
</gene>
<evidence type="ECO:0000256" key="3">
    <source>
        <dbReference type="ARBA" id="ARBA00022452"/>
    </source>
</evidence>
<dbReference type="PANTHER" id="PTHR10199">
    <property type="entry name" value="THROMBOSPONDIN"/>
    <property type="match status" value="1"/>
</dbReference>
<evidence type="ECO:0000256" key="8">
    <source>
        <dbReference type="ARBA" id="ARBA00023136"/>
    </source>
</evidence>
<feature type="compositionally biased region" description="Acidic residues" evidence="10">
    <location>
        <begin position="746"/>
        <end position="762"/>
    </location>
</feature>
<dbReference type="Pfam" id="PF17963">
    <property type="entry name" value="Big_9"/>
    <property type="match status" value="1"/>
</dbReference>
<keyword evidence="5 11" id="KW-0732">Signal</keyword>
<dbReference type="EMBL" id="CP134145">
    <property type="protein sequence ID" value="WNC71018.1"/>
    <property type="molecule type" value="Genomic_DNA"/>
</dbReference>
<feature type="compositionally biased region" description="Polar residues" evidence="10">
    <location>
        <begin position="1146"/>
        <end position="1156"/>
    </location>
</feature>
<keyword evidence="8 9" id="KW-0472">Membrane</keyword>
<dbReference type="InterPro" id="IPR011250">
    <property type="entry name" value="OMP/PagP_B-barrel"/>
</dbReference>
<comment type="subcellular location">
    <subcellularLocation>
        <location evidence="1">Cell outer membrane</location>
        <topology evidence="1">Multi-pass membrane protein</topology>
    </subcellularLocation>
</comment>
<feature type="region of interest" description="Disordered" evidence="10">
    <location>
        <begin position="927"/>
        <end position="1037"/>
    </location>
</feature>
<feature type="compositionally biased region" description="Acidic residues" evidence="10">
    <location>
        <begin position="1134"/>
        <end position="1143"/>
    </location>
</feature>
<feature type="region of interest" description="Disordered" evidence="10">
    <location>
        <begin position="1390"/>
        <end position="1417"/>
    </location>
</feature>
<dbReference type="InterPro" id="IPR015919">
    <property type="entry name" value="Cadherin-like_sf"/>
</dbReference>
<name>A0ABY9TQA5_9GAMM</name>
<feature type="compositionally biased region" description="Basic and acidic residues" evidence="10">
    <location>
        <begin position="971"/>
        <end position="982"/>
    </location>
</feature>
<dbReference type="InterPro" id="IPR002126">
    <property type="entry name" value="Cadherin-like_dom"/>
</dbReference>
<feature type="compositionally biased region" description="Acidic residues" evidence="10">
    <location>
        <begin position="885"/>
        <end position="899"/>
    </location>
</feature>
<feature type="compositionally biased region" description="Acidic residues" evidence="10">
    <location>
        <begin position="862"/>
        <end position="872"/>
    </location>
</feature>
<evidence type="ECO:0000256" key="9">
    <source>
        <dbReference type="PROSITE-ProRule" id="PRU00473"/>
    </source>
</evidence>
<dbReference type="InterPro" id="IPR013783">
    <property type="entry name" value="Ig-like_fold"/>
</dbReference>
<dbReference type="InterPro" id="IPR036737">
    <property type="entry name" value="OmpA-like_sf"/>
</dbReference>
<dbReference type="PROSITE" id="PS51123">
    <property type="entry name" value="OMPA_2"/>
    <property type="match status" value="1"/>
</dbReference>
<dbReference type="Proteomes" id="UP001258994">
    <property type="component" value="Chromosome"/>
</dbReference>
<dbReference type="Pfam" id="PF05345">
    <property type="entry name" value="He_PIG"/>
    <property type="match status" value="3"/>
</dbReference>